<dbReference type="Proteomes" id="UP000029590">
    <property type="component" value="Unassembled WGS sequence"/>
</dbReference>
<protein>
    <submittedName>
        <fullName evidence="2">Phytanoyl-CoA dioxygenase family protein</fullName>
    </submittedName>
</protein>
<dbReference type="AlphaFoldDB" id="A0AAW3F2Y6"/>
<dbReference type="EMBL" id="CP104215">
    <property type="protein sequence ID" value="UWX74293.1"/>
    <property type="molecule type" value="Genomic_DNA"/>
</dbReference>
<dbReference type="PANTHER" id="PTHR20883">
    <property type="entry name" value="PHYTANOYL-COA DIOXYGENASE DOMAIN CONTAINING 1"/>
    <property type="match status" value="1"/>
</dbReference>
<dbReference type="EMBL" id="JPGG01000016">
    <property type="protein sequence ID" value="KGC14210.1"/>
    <property type="molecule type" value="Genomic_DNA"/>
</dbReference>
<reference evidence="2 4" key="1">
    <citation type="submission" date="2014-04" db="EMBL/GenBank/DDBJ databases">
        <authorList>
            <person name="Bishop-Lilly K.A."/>
            <person name="Broomall S.M."/>
            <person name="Chain P.S."/>
            <person name="Chertkov O."/>
            <person name="Coyne S.R."/>
            <person name="Daligault H.E."/>
            <person name="Davenport K.W."/>
            <person name="Erkkila T."/>
            <person name="Frey K.G."/>
            <person name="Gibbons H.S."/>
            <person name="Gu W."/>
            <person name="Jaissle J."/>
            <person name="Johnson S.L."/>
            <person name="Koroleva G.I."/>
            <person name="Ladner J.T."/>
            <person name="Lo C.-C."/>
            <person name="Minogue T.D."/>
            <person name="Munk C."/>
            <person name="Palacios G.F."/>
            <person name="Redden C.L."/>
            <person name="Rosenzweig C.N."/>
            <person name="Scholz M.B."/>
            <person name="Teshima H."/>
            <person name="Xu Y."/>
        </authorList>
    </citation>
    <scope>NUCLEOTIDE SEQUENCE [LARGE SCALE GENOMIC DNA]</scope>
    <source>
        <strain evidence="4">gladioli</strain>
        <strain evidence="2">Gladioli</strain>
    </source>
</reference>
<evidence type="ECO:0000256" key="1">
    <source>
        <dbReference type="ARBA" id="ARBA00001954"/>
    </source>
</evidence>
<name>A0AAW3F2Y6_BURGA</name>
<evidence type="ECO:0000313" key="3">
    <source>
        <dbReference type="EMBL" id="UWX74293.1"/>
    </source>
</evidence>
<dbReference type="RefSeq" id="WP_124083571.1">
    <property type="nucleotide sequence ID" value="NZ_CADEPT010000006.1"/>
</dbReference>
<keyword evidence="2" id="KW-0560">Oxidoreductase</keyword>
<dbReference type="KEGG" id="bgo:BM43_6286"/>
<proteinExistence type="predicted"/>
<dbReference type="Gene3D" id="2.60.120.620">
    <property type="entry name" value="q2cbj1_9rhob like domain"/>
    <property type="match status" value="1"/>
</dbReference>
<sequence length="328" mass="36378">MSLENAYLGDRVESHDCAPEADAVFFRQHGFCAIRNLISNEMIEHLKRVIAGTANGTTFDTIKKNTYNTAIDDPAIHGFLGQRTFAALIGSLGYRDSVFTDGVIFETDAELGGFDWHLDITSFKYIFPKDRAFSIWITLDPIDPDVQDGGLTLLSTSSFSGSEFFNLQATVTRSLVEGRYKIPALYKTLLGPKYRNDEQKKFKKLFPYIQSKFPHLFSDSIYISGFAKNLFDSEGVSFSLAPGDAILFDKNVFHRSNALLPGVMATRRAFVLRFIEADARFAATNASKAGGDDARLVERMTQGLSEGERFDLTGATVINVPEPAEKTA</sequence>
<dbReference type="PANTHER" id="PTHR20883:SF48">
    <property type="entry name" value="ECTOINE DIOXYGENASE"/>
    <property type="match status" value="1"/>
</dbReference>
<comment type="cofactor">
    <cofactor evidence="1">
        <name>Fe(2+)</name>
        <dbReference type="ChEBI" id="CHEBI:29033"/>
    </cofactor>
</comment>
<dbReference type="Proteomes" id="UP001059745">
    <property type="component" value="Chromosome 2"/>
</dbReference>
<evidence type="ECO:0000313" key="2">
    <source>
        <dbReference type="EMBL" id="KGC14210.1"/>
    </source>
</evidence>
<keyword evidence="2" id="KW-0223">Dioxygenase</keyword>
<gene>
    <name evidence="2" type="ORF">DM48_1479</name>
    <name evidence="3" type="ORF">NYZ96_22455</name>
</gene>
<accession>A0AAW3F2Y6</accession>
<reference evidence="3" key="2">
    <citation type="submission" date="2022-09" db="EMBL/GenBank/DDBJ databases">
        <title>Genomic of Burkholderia gladioli.</title>
        <authorList>
            <person name="Wu H."/>
        </authorList>
    </citation>
    <scope>NUCLEOTIDE SEQUENCE</scope>
    <source>
        <strain evidence="3">ZN-S4</strain>
    </source>
</reference>
<dbReference type="GO" id="GO:0051213">
    <property type="term" value="F:dioxygenase activity"/>
    <property type="evidence" value="ECO:0007669"/>
    <property type="project" value="UniProtKB-KW"/>
</dbReference>
<evidence type="ECO:0000313" key="4">
    <source>
        <dbReference type="Proteomes" id="UP000029590"/>
    </source>
</evidence>
<dbReference type="SUPFAM" id="SSF51197">
    <property type="entry name" value="Clavaminate synthase-like"/>
    <property type="match status" value="1"/>
</dbReference>
<organism evidence="2 4">
    <name type="scientific">Burkholderia gladioli</name>
    <name type="common">Pseudomonas marginata</name>
    <name type="synonym">Phytomonas marginata</name>
    <dbReference type="NCBI Taxonomy" id="28095"/>
    <lineage>
        <taxon>Bacteria</taxon>
        <taxon>Pseudomonadati</taxon>
        <taxon>Pseudomonadota</taxon>
        <taxon>Betaproteobacteria</taxon>
        <taxon>Burkholderiales</taxon>
        <taxon>Burkholderiaceae</taxon>
        <taxon>Burkholderia</taxon>
    </lineage>
</organism>